<gene>
    <name evidence="2" type="ORF">BET01_13580</name>
</gene>
<dbReference type="Pfam" id="PF01323">
    <property type="entry name" value="DSBA"/>
    <property type="match status" value="1"/>
</dbReference>
<evidence type="ECO:0000313" key="2">
    <source>
        <dbReference type="EMBL" id="RKD33566.1"/>
    </source>
</evidence>
<evidence type="ECO:0000313" key="3">
    <source>
        <dbReference type="Proteomes" id="UP000284277"/>
    </source>
</evidence>
<dbReference type="InterPro" id="IPR001853">
    <property type="entry name" value="DSBA-like_thioredoxin_dom"/>
</dbReference>
<dbReference type="CDD" id="cd03024">
    <property type="entry name" value="DsbA_FrnE"/>
    <property type="match status" value="1"/>
</dbReference>
<protein>
    <submittedName>
        <fullName evidence="2">Disulfide bond formation protein DsbA</fullName>
    </submittedName>
</protein>
<comment type="caution">
    <text evidence="2">The sequence shown here is derived from an EMBL/GenBank/DDBJ whole genome shotgun (WGS) entry which is preliminary data.</text>
</comment>
<sequence length="210" mass="24057">MRIEIWFDFICPYCYLGERKLELALDKFEHRDEVTLIFKSFELNMASEATKGKDINQIISDKYGVSYAQAKANNDGIAEAARQVGLDFHFELLKVGSTRLAHEIAHYAASQGKDQELIRRFFRGVFSEGIDIEDEDLLFKLSKELGLDLTEFMAHREKGVFSTKIQRDEDEAGKLVINSIPHFIIDGKYTVSGAQSPEYFLDALQKAYRK</sequence>
<name>A0A419T874_9FIRM</name>
<dbReference type="InterPro" id="IPR036249">
    <property type="entry name" value="Thioredoxin-like_sf"/>
</dbReference>
<dbReference type="EMBL" id="MCIA01000006">
    <property type="protein sequence ID" value="RKD33566.1"/>
    <property type="molecule type" value="Genomic_DNA"/>
</dbReference>
<dbReference type="RefSeq" id="WP_120195616.1">
    <property type="nucleotide sequence ID" value="NZ_MCIA01000006.1"/>
</dbReference>
<accession>A0A419T874</accession>
<organism evidence="2 3">
    <name type="scientific">Lacrimispora algidixylanolytica</name>
    <dbReference type="NCBI Taxonomy" id="94868"/>
    <lineage>
        <taxon>Bacteria</taxon>
        <taxon>Bacillati</taxon>
        <taxon>Bacillota</taxon>
        <taxon>Clostridia</taxon>
        <taxon>Lachnospirales</taxon>
        <taxon>Lachnospiraceae</taxon>
        <taxon>Lacrimispora</taxon>
    </lineage>
</organism>
<keyword evidence="3" id="KW-1185">Reference proteome</keyword>
<proteinExistence type="predicted"/>
<reference evidence="2 3" key="1">
    <citation type="submission" date="2016-08" db="EMBL/GenBank/DDBJ databases">
        <title>A new outlook on sporulation: Clostridium algidixylanolyticum.</title>
        <authorList>
            <person name="Poppleton D.I."/>
            <person name="Gribaldo S."/>
        </authorList>
    </citation>
    <scope>NUCLEOTIDE SEQUENCE [LARGE SCALE GENOMIC DNA]</scope>
    <source>
        <strain evidence="2 3">SPL73</strain>
    </source>
</reference>
<dbReference type="OrthoDB" id="9799122at2"/>
<dbReference type="GO" id="GO:0016491">
    <property type="term" value="F:oxidoreductase activity"/>
    <property type="evidence" value="ECO:0007669"/>
    <property type="project" value="InterPro"/>
</dbReference>
<dbReference type="AlphaFoldDB" id="A0A419T874"/>
<dbReference type="SUPFAM" id="SSF52833">
    <property type="entry name" value="Thioredoxin-like"/>
    <property type="match status" value="1"/>
</dbReference>
<evidence type="ECO:0000259" key="1">
    <source>
        <dbReference type="Pfam" id="PF01323"/>
    </source>
</evidence>
<dbReference type="Proteomes" id="UP000284277">
    <property type="component" value="Unassembled WGS sequence"/>
</dbReference>
<dbReference type="PANTHER" id="PTHR13887:SF41">
    <property type="entry name" value="THIOREDOXIN SUPERFAMILY PROTEIN"/>
    <property type="match status" value="1"/>
</dbReference>
<dbReference type="Gene3D" id="3.40.30.10">
    <property type="entry name" value="Glutaredoxin"/>
    <property type="match status" value="1"/>
</dbReference>
<dbReference type="PANTHER" id="PTHR13887">
    <property type="entry name" value="GLUTATHIONE S-TRANSFERASE KAPPA"/>
    <property type="match status" value="1"/>
</dbReference>
<feature type="domain" description="DSBA-like thioredoxin" evidence="1">
    <location>
        <begin position="3"/>
        <end position="205"/>
    </location>
</feature>